<name>A0A0P8WLD8_9CLOT</name>
<keyword evidence="3" id="KW-0131">Cell cycle</keyword>
<protein>
    <submittedName>
        <fullName evidence="5">Putative septation protein SpoVG</fullName>
    </submittedName>
</protein>
<sequence>MSNEKTTTGQAPEQEAAPILPVKLEVSVRPIEPKGNLVGFASLKINDSFVIDDFKVLQSEKGIFVGMPSKPDRNSKTGYRDTARPITKEFRAELTEAVTTAYRAEVEKLQTRAAAVAAPEKKSIPEQLAEGAKQAAKENAARPAPAKTSKTKNAER</sequence>
<evidence type="ECO:0000256" key="3">
    <source>
        <dbReference type="ARBA" id="ARBA00023306"/>
    </source>
</evidence>
<keyword evidence="1" id="KW-0132">Cell division</keyword>
<dbReference type="STRING" id="36849.OXPF_32400"/>
<dbReference type="PANTHER" id="PTHR38429:SF1">
    <property type="entry name" value="SEPTATION PROTEIN SPOVG-RELATED"/>
    <property type="match status" value="1"/>
</dbReference>
<evidence type="ECO:0000313" key="6">
    <source>
        <dbReference type="Proteomes" id="UP000050326"/>
    </source>
</evidence>
<organism evidence="5 6">
    <name type="scientific">Oxobacter pfennigii</name>
    <dbReference type="NCBI Taxonomy" id="36849"/>
    <lineage>
        <taxon>Bacteria</taxon>
        <taxon>Bacillati</taxon>
        <taxon>Bacillota</taxon>
        <taxon>Clostridia</taxon>
        <taxon>Eubacteriales</taxon>
        <taxon>Clostridiaceae</taxon>
        <taxon>Oxobacter</taxon>
    </lineage>
</organism>
<feature type="region of interest" description="Disordered" evidence="4">
    <location>
        <begin position="114"/>
        <end position="156"/>
    </location>
</feature>
<dbReference type="Proteomes" id="UP000050326">
    <property type="component" value="Unassembled WGS sequence"/>
</dbReference>
<evidence type="ECO:0000256" key="4">
    <source>
        <dbReference type="SAM" id="MobiDB-lite"/>
    </source>
</evidence>
<gene>
    <name evidence="5" type="primary">spoVG_2</name>
    <name evidence="5" type="ORF">OXPF_32400</name>
</gene>
<accession>A0A0P8WLD8</accession>
<proteinExistence type="predicted"/>
<dbReference type="AlphaFoldDB" id="A0A0P8WLD8"/>
<dbReference type="EMBL" id="LKET01000041">
    <property type="protein sequence ID" value="KPU43226.1"/>
    <property type="molecule type" value="Genomic_DNA"/>
</dbReference>
<reference evidence="5 6" key="1">
    <citation type="submission" date="2015-09" db="EMBL/GenBank/DDBJ databases">
        <title>Genome sequence of Oxobacter pfennigii DSM 3222.</title>
        <authorList>
            <person name="Poehlein A."/>
            <person name="Bengelsdorf F.R."/>
            <person name="Schiel-Bengelsdorf B."/>
            <person name="Duerre P."/>
            <person name="Daniel R."/>
        </authorList>
    </citation>
    <scope>NUCLEOTIDE SEQUENCE [LARGE SCALE GENOMIC DNA]</scope>
    <source>
        <strain evidence="5 6">DSM 3222</strain>
    </source>
</reference>
<dbReference type="InterPro" id="IPR036751">
    <property type="entry name" value="SpoVG_sf"/>
</dbReference>
<dbReference type="GO" id="GO:0030435">
    <property type="term" value="P:sporulation resulting in formation of a cellular spore"/>
    <property type="evidence" value="ECO:0007669"/>
    <property type="project" value="InterPro"/>
</dbReference>
<keyword evidence="6" id="KW-1185">Reference proteome</keyword>
<dbReference type="PATRIC" id="fig|36849.3.peg.3433"/>
<feature type="region of interest" description="Disordered" evidence="4">
    <location>
        <begin position="65"/>
        <end position="84"/>
    </location>
</feature>
<feature type="compositionally biased region" description="Basic and acidic residues" evidence="4">
    <location>
        <begin position="70"/>
        <end position="84"/>
    </location>
</feature>
<comment type="caution">
    <text evidence="5">The sequence shown here is derived from an EMBL/GenBank/DDBJ whole genome shotgun (WGS) entry which is preliminary data.</text>
</comment>
<dbReference type="PANTHER" id="PTHR38429">
    <property type="entry name" value="SEPTATION PROTEIN SPOVG-RELATED"/>
    <property type="match status" value="1"/>
</dbReference>
<keyword evidence="2" id="KW-0717">Septation</keyword>
<dbReference type="Gene3D" id="3.30.1120.40">
    <property type="entry name" value="Stage V sporulation protein G"/>
    <property type="match status" value="1"/>
</dbReference>
<dbReference type="Pfam" id="PF04026">
    <property type="entry name" value="SpoVG"/>
    <property type="match status" value="1"/>
</dbReference>
<dbReference type="GO" id="GO:0000917">
    <property type="term" value="P:division septum assembly"/>
    <property type="evidence" value="ECO:0007669"/>
    <property type="project" value="UniProtKB-KW"/>
</dbReference>
<evidence type="ECO:0000256" key="1">
    <source>
        <dbReference type="ARBA" id="ARBA00022618"/>
    </source>
</evidence>
<dbReference type="SUPFAM" id="SSF160537">
    <property type="entry name" value="SpoVG-like"/>
    <property type="match status" value="1"/>
</dbReference>
<evidence type="ECO:0000313" key="5">
    <source>
        <dbReference type="EMBL" id="KPU43226.1"/>
    </source>
</evidence>
<evidence type="ECO:0000256" key="2">
    <source>
        <dbReference type="ARBA" id="ARBA00023210"/>
    </source>
</evidence>
<dbReference type="RefSeq" id="WP_201779731.1">
    <property type="nucleotide sequence ID" value="NZ_LKET01000041.1"/>
</dbReference>
<dbReference type="InterPro" id="IPR007170">
    <property type="entry name" value="SpoVG"/>
</dbReference>